<dbReference type="HAMAP" id="MF_01445">
    <property type="entry name" value="TsaD"/>
    <property type="match status" value="1"/>
</dbReference>
<feature type="binding site" evidence="7">
    <location>
        <position position="169"/>
    </location>
    <ligand>
        <name>substrate</name>
    </ligand>
</feature>
<feature type="binding site" evidence="7">
    <location>
        <position position="274"/>
    </location>
    <ligand>
        <name>substrate</name>
    </ligand>
</feature>
<proteinExistence type="inferred from homology"/>
<keyword evidence="10" id="KW-1185">Reference proteome</keyword>
<comment type="catalytic activity">
    <reaction evidence="6 7">
        <text>L-threonylcarbamoyladenylate + adenosine(37) in tRNA = N(6)-L-threonylcarbamoyladenosine(37) in tRNA + AMP + H(+)</text>
        <dbReference type="Rhea" id="RHEA:37059"/>
        <dbReference type="Rhea" id="RHEA-COMP:10162"/>
        <dbReference type="Rhea" id="RHEA-COMP:10163"/>
        <dbReference type="ChEBI" id="CHEBI:15378"/>
        <dbReference type="ChEBI" id="CHEBI:73682"/>
        <dbReference type="ChEBI" id="CHEBI:74411"/>
        <dbReference type="ChEBI" id="CHEBI:74418"/>
        <dbReference type="ChEBI" id="CHEBI:456215"/>
        <dbReference type="EC" id="2.3.1.234"/>
    </reaction>
</comment>
<evidence type="ECO:0000256" key="3">
    <source>
        <dbReference type="ARBA" id="ARBA00022723"/>
    </source>
</evidence>
<dbReference type="Gene3D" id="3.30.420.40">
    <property type="match status" value="2"/>
</dbReference>
<dbReference type="PANTHER" id="PTHR11735:SF6">
    <property type="entry name" value="TRNA N6-ADENOSINE THREONYLCARBAMOYLTRANSFERASE, MITOCHONDRIAL"/>
    <property type="match status" value="1"/>
</dbReference>
<evidence type="ECO:0000256" key="6">
    <source>
        <dbReference type="ARBA" id="ARBA00048117"/>
    </source>
</evidence>
<comment type="cofactor">
    <cofactor evidence="7">
        <name>Fe(2+)</name>
        <dbReference type="ChEBI" id="CHEBI:29033"/>
    </cofactor>
    <text evidence="7">Binds 1 Fe(2+) ion per subunit.</text>
</comment>
<evidence type="ECO:0000256" key="4">
    <source>
        <dbReference type="ARBA" id="ARBA00023004"/>
    </source>
</evidence>
<dbReference type="InterPro" id="IPR000905">
    <property type="entry name" value="Gcp-like_dom"/>
</dbReference>
<comment type="subcellular location">
    <subcellularLocation>
        <location evidence="7">Cytoplasm</location>
    </subcellularLocation>
</comment>
<sequence length="342" mass="37002">MSDTVIFALESSCDETAAAIVKNGCEILANVVATQIDVHKDFGGVIPEVASRIHVENISMVIAEALKQADMTMEEMDAIAITQGPGLIGSLHVGVQAAKTLAYAFDKPLVPVHHIAGHIYANRLVEELHFPLLALVVSGGHTELVYMEDDFTFEILGTTQDDAIGEAYDKVARVMGLGYPGGPKIDRLAKSGEAIYRLPLPKTAGELDFSFSGLKSGVLQFIDRCKRQGVAYEEANLAASFQETALTQLLQKLEKAIKLKRPKQVVLAGGVAANSRLRERMTQMMEEQFPDCAYIIPPLSCCTDNAAMIAVAGTAAYLHQVRGEMDLTADPSMDLEEYGNTK</sequence>
<keyword evidence="2 7" id="KW-0819">tRNA processing</keyword>
<dbReference type="PRINTS" id="PR00789">
    <property type="entry name" value="OSIALOPTASE"/>
</dbReference>
<feature type="binding site" evidence="7">
    <location>
        <position position="186"/>
    </location>
    <ligand>
        <name>substrate</name>
    </ligand>
</feature>
<feature type="binding site" evidence="7">
    <location>
        <position position="114"/>
    </location>
    <ligand>
        <name>Fe cation</name>
        <dbReference type="ChEBI" id="CHEBI:24875"/>
    </ligand>
</feature>
<evidence type="ECO:0000256" key="1">
    <source>
        <dbReference type="ARBA" id="ARBA00022679"/>
    </source>
</evidence>
<feature type="binding site" evidence="7">
    <location>
        <position position="182"/>
    </location>
    <ligand>
        <name>substrate</name>
    </ligand>
</feature>
<feature type="binding site" evidence="7">
    <location>
        <position position="118"/>
    </location>
    <ligand>
        <name>Fe cation</name>
        <dbReference type="ChEBI" id="CHEBI:24875"/>
    </ligand>
</feature>
<comment type="function">
    <text evidence="7">Required for the formation of a threonylcarbamoyl group on adenosine at position 37 (t(6)A37) in tRNAs that read codons beginning with adenine. Is involved in the transfer of the threonylcarbamoyl moiety of threonylcarbamoyl-AMP (TC-AMP) to the N6 group of A37, together with TsaE and TsaB. TsaD likely plays a direct catalytic role in this reaction.</text>
</comment>
<dbReference type="Pfam" id="PF00814">
    <property type="entry name" value="TsaD"/>
    <property type="match status" value="1"/>
</dbReference>
<feature type="binding site" evidence="7">
    <location>
        <begin position="136"/>
        <end position="140"/>
    </location>
    <ligand>
        <name>substrate</name>
    </ligand>
</feature>
<dbReference type="Proteomes" id="UP001524435">
    <property type="component" value="Unassembled WGS sequence"/>
</dbReference>
<dbReference type="CDD" id="cd24133">
    <property type="entry name" value="ASKHA_NBD_TsaD_bac"/>
    <property type="match status" value="1"/>
</dbReference>
<keyword evidence="1 7" id="KW-0808">Transferase</keyword>
<evidence type="ECO:0000313" key="9">
    <source>
        <dbReference type="EMBL" id="MCQ5121813.1"/>
    </source>
</evidence>
<gene>
    <name evidence="7 9" type="primary">tsaD</name>
    <name evidence="9" type="ORF">NE663_06005</name>
</gene>
<keyword evidence="4 7" id="KW-0408">Iron</keyword>
<feature type="domain" description="Gcp-like" evidence="8">
    <location>
        <begin position="26"/>
        <end position="310"/>
    </location>
</feature>
<dbReference type="GO" id="GO:0061711">
    <property type="term" value="F:tRNA N(6)-L-threonylcarbamoyladenine synthase activity"/>
    <property type="evidence" value="ECO:0007669"/>
    <property type="project" value="UniProtKB-EC"/>
</dbReference>
<dbReference type="InterPro" id="IPR043129">
    <property type="entry name" value="ATPase_NBD"/>
</dbReference>
<keyword evidence="7" id="KW-0963">Cytoplasm</keyword>
<evidence type="ECO:0000256" key="5">
    <source>
        <dbReference type="ARBA" id="ARBA00023315"/>
    </source>
</evidence>
<dbReference type="NCBIfam" id="TIGR03723">
    <property type="entry name" value="T6A_TsaD_YgjD"/>
    <property type="match status" value="1"/>
</dbReference>
<dbReference type="InterPro" id="IPR022450">
    <property type="entry name" value="TsaD"/>
</dbReference>
<evidence type="ECO:0000259" key="8">
    <source>
        <dbReference type="Pfam" id="PF00814"/>
    </source>
</evidence>
<accession>A0ABT1SKS3</accession>
<dbReference type="PROSITE" id="PS01016">
    <property type="entry name" value="GLYCOPROTEASE"/>
    <property type="match status" value="1"/>
</dbReference>
<dbReference type="PANTHER" id="PTHR11735">
    <property type="entry name" value="TRNA N6-ADENOSINE THREONYLCARBAMOYLTRANSFERASE"/>
    <property type="match status" value="1"/>
</dbReference>
<feature type="binding site" evidence="7">
    <location>
        <position position="304"/>
    </location>
    <ligand>
        <name>Fe cation</name>
        <dbReference type="ChEBI" id="CHEBI:24875"/>
    </ligand>
</feature>
<protein>
    <recommendedName>
        <fullName evidence="7">tRNA N6-adenosine threonylcarbamoyltransferase</fullName>
        <ecNumber evidence="7">2.3.1.234</ecNumber>
    </recommendedName>
    <alternativeName>
        <fullName evidence="7">N6-L-threonylcarbamoyladenine synthase</fullName>
        <shortName evidence="7">t(6)A synthase</shortName>
    </alternativeName>
    <alternativeName>
        <fullName evidence="7">t(6)A37 threonylcarbamoyladenosine biosynthesis protein TsaD</fullName>
    </alternativeName>
    <alternativeName>
        <fullName evidence="7">tRNA threonylcarbamoyladenosine biosynthesis protein TsaD</fullName>
    </alternativeName>
</protein>
<dbReference type="InterPro" id="IPR017860">
    <property type="entry name" value="Peptidase_M22_CS"/>
</dbReference>
<evidence type="ECO:0000256" key="7">
    <source>
        <dbReference type="HAMAP-Rule" id="MF_01445"/>
    </source>
</evidence>
<dbReference type="NCBIfam" id="TIGR00329">
    <property type="entry name" value="gcp_kae1"/>
    <property type="match status" value="1"/>
</dbReference>
<dbReference type="InterPro" id="IPR017861">
    <property type="entry name" value="KAE1/TsaD"/>
</dbReference>
<evidence type="ECO:0000256" key="2">
    <source>
        <dbReference type="ARBA" id="ARBA00022694"/>
    </source>
</evidence>
<keyword evidence="5 7" id="KW-0012">Acyltransferase</keyword>
<keyword evidence="3 7" id="KW-0479">Metal-binding</keyword>
<dbReference type="SUPFAM" id="SSF53067">
    <property type="entry name" value="Actin-like ATPase domain"/>
    <property type="match status" value="1"/>
</dbReference>
<evidence type="ECO:0000313" key="10">
    <source>
        <dbReference type="Proteomes" id="UP001524435"/>
    </source>
</evidence>
<comment type="caution">
    <text evidence="9">The sequence shown here is derived from an EMBL/GenBank/DDBJ whole genome shotgun (WGS) entry which is preliminary data.</text>
</comment>
<dbReference type="EMBL" id="JANGCH010000007">
    <property type="protein sequence ID" value="MCQ5121813.1"/>
    <property type="molecule type" value="Genomic_DNA"/>
</dbReference>
<dbReference type="EC" id="2.3.1.234" evidence="7"/>
<organism evidence="9 10">
    <name type="scientific">Massilicoli timonensis</name>
    <dbReference type="NCBI Taxonomy" id="2015901"/>
    <lineage>
        <taxon>Bacteria</taxon>
        <taxon>Bacillati</taxon>
        <taxon>Bacillota</taxon>
        <taxon>Erysipelotrichia</taxon>
        <taxon>Erysipelotrichales</taxon>
        <taxon>Erysipelotrichaceae</taxon>
        <taxon>Massilicoli</taxon>
    </lineage>
</organism>
<reference evidence="9 10" key="1">
    <citation type="submission" date="2022-06" db="EMBL/GenBank/DDBJ databases">
        <title>Isolation of gut microbiota from human fecal samples.</title>
        <authorList>
            <person name="Pamer E.G."/>
            <person name="Barat B."/>
            <person name="Waligurski E."/>
            <person name="Medina S."/>
            <person name="Paddock L."/>
            <person name="Mostad J."/>
        </authorList>
    </citation>
    <scope>NUCLEOTIDE SEQUENCE [LARGE SCALE GENOMIC DNA]</scope>
    <source>
        <strain evidence="9 10">DFI.6.1</strain>
    </source>
</reference>
<comment type="similarity">
    <text evidence="7">Belongs to the KAE1 / TsaD family.</text>
</comment>
<dbReference type="RefSeq" id="WP_102266302.1">
    <property type="nucleotide sequence ID" value="NZ_CALVCM010000032.1"/>
</dbReference>
<name>A0ABT1SKS3_9FIRM</name>